<dbReference type="Gene3D" id="1.20.144.10">
    <property type="entry name" value="Phosphatidic acid phosphatase type 2/haloperoxidase"/>
    <property type="match status" value="1"/>
</dbReference>
<dbReference type="InterPro" id="IPR036938">
    <property type="entry name" value="PAP2/HPO_sf"/>
</dbReference>
<dbReference type="Pfam" id="PF01569">
    <property type="entry name" value="PAP2"/>
    <property type="match status" value="1"/>
</dbReference>
<comment type="subcellular location">
    <subcellularLocation>
        <location evidence="1">Cell membrane</location>
        <topology evidence="1">Multi-pass membrane protein</topology>
    </subcellularLocation>
</comment>
<dbReference type="GO" id="GO:0016787">
    <property type="term" value="F:hydrolase activity"/>
    <property type="evidence" value="ECO:0007669"/>
    <property type="project" value="UniProtKB-KW"/>
</dbReference>
<gene>
    <name evidence="8" type="ORF">SAMN05443639_103241</name>
</gene>
<evidence type="ECO:0000256" key="4">
    <source>
        <dbReference type="ARBA" id="ARBA00022801"/>
    </source>
</evidence>
<keyword evidence="4" id="KW-0378">Hydrolase</keyword>
<evidence type="ECO:0000259" key="7">
    <source>
        <dbReference type="SMART" id="SM00014"/>
    </source>
</evidence>
<organism evidence="8 9">
    <name type="scientific">Stigmatella erecta</name>
    <dbReference type="NCBI Taxonomy" id="83460"/>
    <lineage>
        <taxon>Bacteria</taxon>
        <taxon>Pseudomonadati</taxon>
        <taxon>Myxococcota</taxon>
        <taxon>Myxococcia</taxon>
        <taxon>Myxococcales</taxon>
        <taxon>Cystobacterineae</taxon>
        <taxon>Archangiaceae</taxon>
        <taxon>Stigmatella</taxon>
    </lineage>
</organism>
<dbReference type="GO" id="GO:0005886">
    <property type="term" value="C:plasma membrane"/>
    <property type="evidence" value="ECO:0007669"/>
    <property type="project" value="UniProtKB-SubCell"/>
</dbReference>
<evidence type="ECO:0000256" key="2">
    <source>
        <dbReference type="ARBA" id="ARBA00022475"/>
    </source>
</evidence>
<dbReference type="PANTHER" id="PTHR14969:SF62">
    <property type="entry name" value="DECAPRENYLPHOSPHORYL-5-PHOSPHORIBOSE PHOSPHATASE RV3807C-RELATED"/>
    <property type="match status" value="1"/>
</dbReference>
<evidence type="ECO:0000313" key="9">
    <source>
        <dbReference type="Proteomes" id="UP000199181"/>
    </source>
</evidence>
<keyword evidence="5" id="KW-1133">Transmembrane helix</keyword>
<evidence type="ECO:0000313" key="8">
    <source>
        <dbReference type="EMBL" id="SET52466.1"/>
    </source>
</evidence>
<keyword evidence="3" id="KW-0812">Transmembrane</keyword>
<dbReference type="EMBL" id="FOIJ01000003">
    <property type="protein sequence ID" value="SET52466.1"/>
    <property type="molecule type" value="Genomic_DNA"/>
</dbReference>
<sequence length="284" mass="29619">MAVPLLSSVPLSPDARPSSGQAPGFHALRFDWKQDGALLGAAAVLLVGSEVLFKEDLAPATCRWCDRAADGTDSLNRLDRWGRGLTGTTGAQRQRAGDWSNLVGGLLPLGTLGAHYAFSRQAGASGAVFLQDTGIIVESVLLSAVLNQATKFIAGRERPFVHLLPEAQKPFTEHPSDNNLSFYSGHTSMVFSLVVSAGTVAHLRGYPHQPWVWAVGLPLATSVGLLRMGAGKHYLTDVAVGAALGTASGLAVPLLLHGRTSPASEGLSLQVTAGPRGAAVAGRF</sequence>
<evidence type="ECO:0000256" key="1">
    <source>
        <dbReference type="ARBA" id="ARBA00004651"/>
    </source>
</evidence>
<dbReference type="SMART" id="SM00014">
    <property type="entry name" value="acidPPc"/>
    <property type="match status" value="1"/>
</dbReference>
<feature type="domain" description="Phosphatidic acid phosphatase type 2/haloperoxidase" evidence="7">
    <location>
        <begin position="130"/>
        <end position="253"/>
    </location>
</feature>
<evidence type="ECO:0000256" key="3">
    <source>
        <dbReference type="ARBA" id="ARBA00022692"/>
    </source>
</evidence>
<keyword evidence="2" id="KW-1003">Cell membrane</keyword>
<dbReference type="InterPro" id="IPR000326">
    <property type="entry name" value="PAP2/HPO"/>
</dbReference>
<reference evidence="9" key="1">
    <citation type="submission" date="2016-10" db="EMBL/GenBank/DDBJ databases">
        <authorList>
            <person name="Varghese N."/>
            <person name="Submissions S."/>
        </authorList>
    </citation>
    <scope>NUCLEOTIDE SEQUENCE [LARGE SCALE GENOMIC DNA]</scope>
    <source>
        <strain evidence="9">DSM 16858</strain>
    </source>
</reference>
<dbReference type="PANTHER" id="PTHR14969">
    <property type="entry name" value="SPHINGOSINE-1-PHOSPHATE PHOSPHOHYDROLASE"/>
    <property type="match status" value="1"/>
</dbReference>
<evidence type="ECO:0000256" key="5">
    <source>
        <dbReference type="ARBA" id="ARBA00022989"/>
    </source>
</evidence>
<keyword evidence="6" id="KW-0472">Membrane</keyword>
<dbReference type="Proteomes" id="UP000199181">
    <property type="component" value="Unassembled WGS sequence"/>
</dbReference>
<dbReference type="AlphaFoldDB" id="A0A1I0F5W6"/>
<accession>A0A1I0F5W6</accession>
<evidence type="ECO:0000256" key="6">
    <source>
        <dbReference type="ARBA" id="ARBA00023136"/>
    </source>
</evidence>
<name>A0A1I0F5W6_9BACT</name>
<proteinExistence type="predicted"/>
<protein>
    <submittedName>
        <fullName evidence="8">Membrane-associated phospholipid phosphatase</fullName>
    </submittedName>
</protein>
<dbReference type="SUPFAM" id="SSF48317">
    <property type="entry name" value="Acid phosphatase/Vanadium-dependent haloperoxidase"/>
    <property type="match status" value="1"/>
</dbReference>
<keyword evidence="9" id="KW-1185">Reference proteome</keyword>